<keyword evidence="2" id="KW-1133">Transmembrane helix</keyword>
<keyword evidence="4" id="KW-1185">Reference proteome</keyword>
<proteinExistence type="predicted"/>
<protein>
    <submittedName>
        <fullName evidence="3">Uncharacterized protein</fullName>
    </submittedName>
</protein>
<dbReference type="EMBL" id="RQTK01000240">
    <property type="protein sequence ID" value="RUS83512.1"/>
    <property type="molecule type" value="Genomic_DNA"/>
</dbReference>
<evidence type="ECO:0000313" key="4">
    <source>
        <dbReference type="Proteomes" id="UP000271974"/>
    </source>
</evidence>
<dbReference type="OrthoDB" id="10489954at2759"/>
<evidence type="ECO:0000256" key="1">
    <source>
        <dbReference type="SAM" id="MobiDB-lite"/>
    </source>
</evidence>
<evidence type="ECO:0000256" key="2">
    <source>
        <dbReference type="SAM" id="Phobius"/>
    </source>
</evidence>
<reference evidence="3 4" key="1">
    <citation type="submission" date="2019-01" db="EMBL/GenBank/DDBJ databases">
        <title>A draft genome assembly of the solar-powered sea slug Elysia chlorotica.</title>
        <authorList>
            <person name="Cai H."/>
            <person name="Li Q."/>
            <person name="Fang X."/>
            <person name="Li J."/>
            <person name="Curtis N.E."/>
            <person name="Altenburger A."/>
            <person name="Shibata T."/>
            <person name="Feng M."/>
            <person name="Maeda T."/>
            <person name="Schwartz J.A."/>
            <person name="Shigenobu S."/>
            <person name="Lundholm N."/>
            <person name="Nishiyama T."/>
            <person name="Yang H."/>
            <person name="Hasebe M."/>
            <person name="Li S."/>
            <person name="Pierce S.K."/>
            <person name="Wang J."/>
        </authorList>
    </citation>
    <scope>NUCLEOTIDE SEQUENCE [LARGE SCALE GENOMIC DNA]</scope>
    <source>
        <strain evidence="3">EC2010</strain>
        <tissue evidence="3">Whole organism of an adult</tissue>
    </source>
</reference>
<feature type="region of interest" description="Disordered" evidence="1">
    <location>
        <begin position="30"/>
        <end position="101"/>
    </location>
</feature>
<feature type="transmembrane region" description="Helical" evidence="2">
    <location>
        <begin position="117"/>
        <end position="138"/>
    </location>
</feature>
<feature type="compositionally biased region" description="Polar residues" evidence="1">
    <location>
        <begin position="30"/>
        <end position="55"/>
    </location>
</feature>
<dbReference type="AlphaFoldDB" id="A0A3S1A5T9"/>
<feature type="compositionally biased region" description="Low complexity" evidence="1">
    <location>
        <begin position="77"/>
        <end position="88"/>
    </location>
</feature>
<keyword evidence="2" id="KW-0812">Transmembrane</keyword>
<name>A0A3S1A5T9_ELYCH</name>
<comment type="caution">
    <text evidence="3">The sequence shown here is derived from an EMBL/GenBank/DDBJ whole genome shotgun (WGS) entry which is preliminary data.</text>
</comment>
<sequence>MRINCYSTALWRSKQRVEPEVDYNVIESENQYKPQPNGRSIYSNNIYRPTSNGNTKADHHNRDSNNSGIPRQKPELNRNLTTGTLNLGPVTDQSTPEDVSRGGEITWRTASIVLDGFLLRLYSLFLAVSSVVFIVLLMNG</sequence>
<accession>A0A3S1A5T9</accession>
<keyword evidence="2" id="KW-0472">Membrane</keyword>
<evidence type="ECO:0000313" key="3">
    <source>
        <dbReference type="EMBL" id="RUS83512.1"/>
    </source>
</evidence>
<dbReference type="Proteomes" id="UP000271974">
    <property type="component" value="Unassembled WGS sequence"/>
</dbReference>
<gene>
    <name evidence="3" type="ORF">EGW08_008691</name>
</gene>
<organism evidence="3 4">
    <name type="scientific">Elysia chlorotica</name>
    <name type="common">Eastern emerald elysia</name>
    <name type="synonym">Sea slug</name>
    <dbReference type="NCBI Taxonomy" id="188477"/>
    <lineage>
        <taxon>Eukaryota</taxon>
        <taxon>Metazoa</taxon>
        <taxon>Spiralia</taxon>
        <taxon>Lophotrochozoa</taxon>
        <taxon>Mollusca</taxon>
        <taxon>Gastropoda</taxon>
        <taxon>Heterobranchia</taxon>
        <taxon>Euthyneura</taxon>
        <taxon>Panpulmonata</taxon>
        <taxon>Sacoglossa</taxon>
        <taxon>Placobranchoidea</taxon>
        <taxon>Plakobranchidae</taxon>
        <taxon>Elysia</taxon>
    </lineage>
</organism>